<name>A0A380MQZ4_9GAMM</name>
<evidence type="ECO:0000259" key="3">
    <source>
        <dbReference type="Pfam" id="PF12469"/>
    </source>
</evidence>
<dbReference type="Gene3D" id="3.30.70.2220">
    <property type="entry name" value="CRISPR-Cas system, Cmr2 subunit, D1 domain, cysteine cluster"/>
    <property type="match status" value="1"/>
</dbReference>
<dbReference type="Proteomes" id="UP000254601">
    <property type="component" value="Unassembled WGS sequence"/>
</dbReference>
<evidence type="ECO:0000256" key="2">
    <source>
        <dbReference type="SAM" id="Coils"/>
    </source>
</evidence>
<evidence type="ECO:0000313" key="6">
    <source>
        <dbReference type="Proteomes" id="UP000254601"/>
    </source>
</evidence>
<gene>
    <name evidence="5" type="ORF">NCTC13337_01074</name>
</gene>
<dbReference type="NCBIfam" id="TIGR02577">
    <property type="entry name" value="cas_TM1794_Cmr2"/>
    <property type="match status" value="1"/>
</dbReference>
<evidence type="ECO:0000259" key="4">
    <source>
        <dbReference type="Pfam" id="PF22335"/>
    </source>
</evidence>
<dbReference type="InterPro" id="IPR024615">
    <property type="entry name" value="CRISPR-assoc_Cmr2_N"/>
</dbReference>
<feature type="domain" description="CRISPR-associated protein Cmr2 N-terminal" evidence="3">
    <location>
        <begin position="3"/>
        <end position="90"/>
    </location>
</feature>
<organism evidence="5 6">
    <name type="scientific">Suttonella ornithocola</name>
    <dbReference type="NCBI Taxonomy" id="279832"/>
    <lineage>
        <taxon>Bacteria</taxon>
        <taxon>Pseudomonadati</taxon>
        <taxon>Pseudomonadota</taxon>
        <taxon>Gammaproteobacteria</taxon>
        <taxon>Cardiobacteriales</taxon>
        <taxon>Cardiobacteriaceae</taxon>
        <taxon>Suttonella</taxon>
    </lineage>
</organism>
<keyword evidence="2" id="KW-0175">Coiled coil</keyword>
<dbReference type="InterPro" id="IPR013407">
    <property type="entry name" value="CRISPR-assoc_prot_Cmr2"/>
</dbReference>
<accession>A0A380MQZ4</accession>
<dbReference type="InterPro" id="IPR038242">
    <property type="entry name" value="Cmr2_N"/>
</dbReference>
<evidence type="ECO:0000256" key="1">
    <source>
        <dbReference type="ARBA" id="ARBA00022741"/>
    </source>
</evidence>
<dbReference type="Pfam" id="PF12469">
    <property type="entry name" value="Cmr2_N"/>
    <property type="match status" value="1"/>
</dbReference>
<keyword evidence="6" id="KW-1185">Reference proteome</keyword>
<dbReference type="RefSeq" id="WP_211268056.1">
    <property type="nucleotide sequence ID" value="NZ_LWHB01000037.1"/>
</dbReference>
<protein>
    <submittedName>
        <fullName evidence="5">CRISPR-associated protein Cas10/Cmr2, subtype III-B</fullName>
    </submittedName>
</protein>
<reference evidence="5 6" key="1">
    <citation type="submission" date="2018-06" db="EMBL/GenBank/DDBJ databases">
        <authorList>
            <consortium name="Pathogen Informatics"/>
            <person name="Doyle S."/>
        </authorList>
    </citation>
    <scope>NUCLEOTIDE SEQUENCE [LARGE SCALE GENOMIC DNA]</scope>
    <source>
        <strain evidence="5 6">NCTC13337</strain>
    </source>
</reference>
<sequence length="381" mass="42608">MLILAVGPVQDFIASARNSRDLWCGSWLLSEVAKACALELYNHNAQLIFPSIEHKTSLAPNSELSVGNKVQAIVQAENEKSMLDVVAQVKQAGKNYFIAEAKKARKELDDCIREQIWQAQIHTYLEIQAVWVQFSNLSYAEVNEKANRLLAARKATRDFQQTSAQSACDSAFMLPKSSLDGAYETVLAERISKEVKQKLRLAESEQLDCMGVVKRFGGKPEQFTSISRICIDGWLSQLEEKPKQALVDAYEPLIRLGVATRVKGNTDSNKNSIYADFPYDGELLYVSRLDAEIRSVKKNVKSKENHAKTAELIEKLENLRKVLNHISKDYGEPCPYGVLLLADGDNMGKLIDKAQTQDNHQAITKALSSFAQAVPNIMREN</sequence>
<feature type="domain" description="Cas10/Cmr2 second palm" evidence="4">
    <location>
        <begin position="339"/>
        <end position="379"/>
    </location>
</feature>
<dbReference type="EMBL" id="UHIC01000001">
    <property type="protein sequence ID" value="SUO95049.1"/>
    <property type="molecule type" value="Genomic_DNA"/>
</dbReference>
<feature type="coiled-coil region" evidence="2">
    <location>
        <begin position="286"/>
        <end position="329"/>
    </location>
</feature>
<evidence type="ECO:0000313" key="5">
    <source>
        <dbReference type="EMBL" id="SUO95049.1"/>
    </source>
</evidence>
<keyword evidence="1" id="KW-0547">Nucleotide-binding</keyword>
<dbReference type="AlphaFoldDB" id="A0A380MQZ4"/>
<proteinExistence type="predicted"/>
<dbReference type="Pfam" id="PF22335">
    <property type="entry name" value="Cas10-Cmr2_palm2"/>
    <property type="match status" value="1"/>
</dbReference>
<dbReference type="InterPro" id="IPR054767">
    <property type="entry name" value="Cas10-Cmr2_palm2"/>
</dbReference>